<dbReference type="PANTHER" id="PTHR16557:SF2">
    <property type="entry name" value="NUCLEIC ACID DIOXYGENASE ALKBH1"/>
    <property type="match status" value="1"/>
</dbReference>
<evidence type="ECO:0000256" key="8">
    <source>
        <dbReference type="ARBA" id="ARBA00047565"/>
    </source>
</evidence>
<dbReference type="OrthoDB" id="6614653at2759"/>
<dbReference type="InterPro" id="IPR037151">
    <property type="entry name" value="AlkB-like_sf"/>
</dbReference>
<dbReference type="EC" id="1.14.11.53" evidence="2"/>
<sequence>MVHDAHARPPEALRELFKQRRKQCLASIEADHGIIDPHNPDTDSTSLLTPSERFQHLDVERLECTFARDALRYNLPLAPIVDKPMGAFVVKALPGLHVLPSLLTPSVQIVLLERLLHRDLSNPAHKTNLHLHYDVDYPASTQDLKKCDEAFEACSFFAVDKMSVLTPKDPALHKPMTVAQMLESKLRWTTLGGQYDWTNKVYPDEIPPVFPPDIAGLLKELFPKVDAQAAILNFYSPGDTLSVHRDVSEECQRDLVSISIGCDAIFIVGNGDGSETATIRLRSGDAVVMSGDSRFAWHAVPKILSDTCPAWLKDWPNIPHGARYQGWQGWMRNKRINLNVRQMQESNPSAQIH</sequence>
<evidence type="ECO:0000256" key="3">
    <source>
        <dbReference type="ARBA" id="ARBA00022723"/>
    </source>
</evidence>
<dbReference type="GO" id="GO:0046872">
    <property type="term" value="F:metal ion binding"/>
    <property type="evidence" value="ECO:0007669"/>
    <property type="project" value="UniProtKB-KW"/>
</dbReference>
<evidence type="ECO:0000256" key="4">
    <source>
        <dbReference type="ARBA" id="ARBA00022964"/>
    </source>
</evidence>
<gene>
    <name evidence="11" type="ORF">PV11_00807</name>
</gene>
<dbReference type="GO" id="GO:0005634">
    <property type="term" value="C:nucleus"/>
    <property type="evidence" value="ECO:0007669"/>
    <property type="project" value="TreeGrafter"/>
</dbReference>
<evidence type="ECO:0000256" key="9">
    <source>
        <dbReference type="PIRSR" id="PIRSR604574-2"/>
    </source>
</evidence>
<dbReference type="GO" id="GO:0005737">
    <property type="term" value="C:cytoplasm"/>
    <property type="evidence" value="ECO:0007669"/>
    <property type="project" value="TreeGrafter"/>
</dbReference>
<keyword evidence="6 9" id="KW-0408">Iron</keyword>
<keyword evidence="3 9" id="KW-0479">Metal-binding</keyword>
<evidence type="ECO:0000256" key="2">
    <source>
        <dbReference type="ARBA" id="ARBA00012931"/>
    </source>
</evidence>
<keyword evidence="7" id="KW-0843">Virulence</keyword>
<dbReference type="InterPro" id="IPR027450">
    <property type="entry name" value="AlkB-like"/>
</dbReference>
<feature type="domain" description="Fe2OG dioxygenase" evidence="10">
    <location>
        <begin position="226"/>
        <end position="344"/>
    </location>
</feature>
<evidence type="ECO:0000256" key="5">
    <source>
        <dbReference type="ARBA" id="ARBA00023002"/>
    </source>
</evidence>
<evidence type="ECO:0000256" key="6">
    <source>
        <dbReference type="ARBA" id="ARBA00023004"/>
    </source>
</evidence>
<dbReference type="AlphaFoldDB" id="A0A0D1YQQ3"/>
<dbReference type="InterPro" id="IPR005123">
    <property type="entry name" value="Oxoglu/Fe-dep_dioxygenase_dom"/>
</dbReference>
<reference evidence="11 12" key="1">
    <citation type="submission" date="2015-01" db="EMBL/GenBank/DDBJ databases">
        <title>The Genome Sequence of Exophiala sideris CBS121828.</title>
        <authorList>
            <consortium name="The Broad Institute Genomics Platform"/>
            <person name="Cuomo C."/>
            <person name="de Hoog S."/>
            <person name="Gorbushina A."/>
            <person name="Stielow B."/>
            <person name="Teixiera M."/>
            <person name="Abouelleil A."/>
            <person name="Chapman S.B."/>
            <person name="Priest M."/>
            <person name="Young S.K."/>
            <person name="Wortman J."/>
            <person name="Nusbaum C."/>
            <person name="Birren B."/>
        </authorList>
    </citation>
    <scope>NUCLEOTIDE SEQUENCE [LARGE SCALE GENOMIC DNA]</scope>
    <source>
        <strain evidence="11 12">CBS 121828</strain>
    </source>
</reference>
<dbReference type="Proteomes" id="UP000053599">
    <property type="component" value="Unassembled WGS sequence"/>
</dbReference>
<name>A0A0D1YQQ3_9EURO</name>
<comment type="cofactor">
    <cofactor evidence="9">
        <name>Fe(2+)</name>
        <dbReference type="ChEBI" id="CHEBI:29033"/>
    </cofactor>
    <text evidence="9">Binds 1 Fe(2+) ion per subunit.</text>
</comment>
<evidence type="ECO:0000259" key="10">
    <source>
        <dbReference type="PROSITE" id="PS51471"/>
    </source>
</evidence>
<evidence type="ECO:0000256" key="7">
    <source>
        <dbReference type="ARBA" id="ARBA00023026"/>
    </source>
</evidence>
<dbReference type="FunFam" id="2.60.120.590:FF:000014">
    <property type="entry name" value="Oxidoreductase, 2OG-Fe(II) oxygenase family family"/>
    <property type="match status" value="1"/>
</dbReference>
<dbReference type="EMBL" id="KN846951">
    <property type="protein sequence ID" value="KIV85072.1"/>
    <property type="molecule type" value="Genomic_DNA"/>
</dbReference>
<keyword evidence="4" id="KW-0223">Dioxygenase</keyword>
<comment type="catalytic activity">
    <reaction evidence="8">
        <text>an N(6)-methyladenosine in mRNA + 2-oxoglutarate + O2 = an adenosine in mRNA + formaldehyde + succinate + CO2</text>
        <dbReference type="Rhea" id="RHEA:49520"/>
        <dbReference type="Rhea" id="RHEA-COMP:12414"/>
        <dbReference type="Rhea" id="RHEA-COMP:12417"/>
        <dbReference type="ChEBI" id="CHEBI:15379"/>
        <dbReference type="ChEBI" id="CHEBI:16526"/>
        <dbReference type="ChEBI" id="CHEBI:16810"/>
        <dbReference type="ChEBI" id="CHEBI:16842"/>
        <dbReference type="ChEBI" id="CHEBI:30031"/>
        <dbReference type="ChEBI" id="CHEBI:74411"/>
        <dbReference type="ChEBI" id="CHEBI:74449"/>
        <dbReference type="EC" id="1.14.11.53"/>
    </reaction>
    <physiologicalReaction direction="left-to-right" evidence="8">
        <dbReference type="Rhea" id="RHEA:49521"/>
    </physiologicalReaction>
</comment>
<feature type="binding site" evidence="9">
    <location>
        <position position="246"/>
    </location>
    <ligand>
        <name>Fe cation</name>
        <dbReference type="ChEBI" id="CHEBI:24875"/>
        <note>catalytic</note>
    </ligand>
</feature>
<accession>A0A0D1YQQ3</accession>
<comment type="similarity">
    <text evidence="1">Belongs to the alkB family.</text>
</comment>
<evidence type="ECO:0000256" key="1">
    <source>
        <dbReference type="ARBA" id="ARBA00007879"/>
    </source>
</evidence>
<evidence type="ECO:0000313" key="12">
    <source>
        <dbReference type="Proteomes" id="UP000053599"/>
    </source>
</evidence>
<proteinExistence type="inferred from homology"/>
<dbReference type="PROSITE" id="PS51471">
    <property type="entry name" value="FE2OG_OXY"/>
    <property type="match status" value="1"/>
</dbReference>
<keyword evidence="5" id="KW-0560">Oxidoreductase</keyword>
<dbReference type="PANTHER" id="PTHR16557">
    <property type="entry name" value="ALKYLATED DNA REPAIR PROTEIN ALKB-RELATED"/>
    <property type="match status" value="1"/>
</dbReference>
<protein>
    <recommendedName>
        <fullName evidence="2">mRNA N(6)-methyladenine demethylase</fullName>
        <ecNumber evidence="2">1.14.11.53</ecNumber>
    </recommendedName>
</protein>
<dbReference type="SUPFAM" id="SSF51197">
    <property type="entry name" value="Clavaminate synthase-like"/>
    <property type="match status" value="1"/>
</dbReference>
<dbReference type="Gene3D" id="2.60.120.590">
    <property type="entry name" value="Alpha-ketoglutarate-dependent dioxygenase AlkB-like"/>
    <property type="match status" value="1"/>
</dbReference>
<evidence type="ECO:0000313" key="11">
    <source>
        <dbReference type="EMBL" id="KIV85072.1"/>
    </source>
</evidence>
<dbReference type="InterPro" id="IPR004574">
    <property type="entry name" value="Alkb"/>
</dbReference>
<dbReference type="GO" id="GO:1990931">
    <property type="term" value="F:mRNA N6-methyladenosine dioxygenase activity"/>
    <property type="evidence" value="ECO:0007669"/>
    <property type="project" value="UniProtKB-EC"/>
</dbReference>
<feature type="binding site" evidence="9">
    <location>
        <position position="298"/>
    </location>
    <ligand>
        <name>Fe cation</name>
        <dbReference type="ChEBI" id="CHEBI:24875"/>
        <note>catalytic</note>
    </ligand>
</feature>
<dbReference type="Pfam" id="PF13532">
    <property type="entry name" value="2OG-FeII_Oxy_2"/>
    <property type="match status" value="1"/>
</dbReference>
<feature type="binding site" evidence="9">
    <location>
        <position position="244"/>
    </location>
    <ligand>
        <name>Fe cation</name>
        <dbReference type="ChEBI" id="CHEBI:24875"/>
        <note>catalytic</note>
    </ligand>
</feature>
<dbReference type="HOGENOM" id="CLU_029471_0_0_1"/>
<dbReference type="STRING" id="1016849.A0A0D1YQQ3"/>
<organism evidence="11 12">
    <name type="scientific">Exophiala sideris</name>
    <dbReference type="NCBI Taxonomy" id="1016849"/>
    <lineage>
        <taxon>Eukaryota</taxon>
        <taxon>Fungi</taxon>
        <taxon>Dikarya</taxon>
        <taxon>Ascomycota</taxon>
        <taxon>Pezizomycotina</taxon>
        <taxon>Eurotiomycetes</taxon>
        <taxon>Chaetothyriomycetidae</taxon>
        <taxon>Chaetothyriales</taxon>
        <taxon>Herpotrichiellaceae</taxon>
        <taxon>Exophiala</taxon>
    </lineage>
</organism>